<dbReference type="AlphaFoldDB" id="A0A511SUD3"/>
<accession>A0A511SUD3</accession>
<dbReference type="Proteomes" id="UP000321514">
    <property type="component" value="Unassembled WGS sequence"/>
</dbReference>
<proteinExistence type="predicted"/>
<comment type="caution">
    <text evidence="2">The sequence shown here is derived from an EMBL/GenBank/DDBJ whole genome shotgun (WGS) entry which is preliminary data.</text>
</comment>
<organism evidence="2 3">
    <name type="scientific">Myxococcus fulvus</name>
    <dbReference type="NCBI Taxonomy" id="33"/>
    <lineage>
        <taxon>Bacteria</taxon>
        <taxon>Pseudomonadati</taxon>
        <taxon>Myxococcota</taxon>
        <taxon>Myxococcia</taxon>
        <taxon>Myxococcales</taxon>
        <taxon>Cystobacterineae</taxon>
        <taxon>Myxococcaceae</taxon>
        <taxon>Myxococcus</taxon>
    </lineage>
</organism>
<feature type="compositionally biased region" description="Polar residues" evidence="1">
    <location>
        <begin position="1"/>
        <end position="10"/>
    </location>
</feature>
<reference evidence="2 3" key="1">
    <citation type="submission" date="2019-07" db="EMBL/GenBank/DDBJ databases">
        <title>Whole genome shotgun sequence of Myxococcus fulvus NBRC 100333.</title>
        <authorList>
            <person name="Hosoyama A."/>
            <person name="Uohara A."/>
            <person name="Ohji S."/>
            <person name="Ichikawa N."/>
        </authorList>
    </citation>
    <scope>NUCLEOTIDE SEQUENCE [LARGE SCALE GENOMIC DNA]</scope>
    <source>
        <strain evidence="2 3">NBRC 100333</strain>
    </source>
</reference>
<protein>
    <submittedName>
        <fullName evidence="2">Uncharacterized protein</fullName>
    </submittedName>
</protein>
<evidence type="ECO:0000256" key="1">
    <source>
        <dbReference type="SAM" id="MobiDB-lite"/>
    </source>
</evidence>
<dbReference type="EMBL" id="BJXR01000009">
    <property type="protein sequence ID" value="GEN05520.1"/>
    <property type="molecule type" value="Genomic_DNA"/>
</dbReference>
<gene>
    <name evidence="2" type="ORF">MFU01_05570</name>
</gene>
<evidence type="ECO:0000313" key="3">
    <source>
        <dbReference type="Proteomes" id="UP000321514"/>
    </source>
</evidence>
<feature type="compositionally biased region" description="Basic and acidic residues" evidence="1">
    <location>
        <begin position="55"/>
        <end position="68"/>
    </location>
</feature>
<sequence>MPKPSTTAAASSGEAFPFHNAARPKTGTKETITDASQGANTVRKQSRGNPSVTVNREHTKSDGKLVRRGIDADPRARLFIDFGFPWLIHYPPRSQGPGVE</sequence>
<feature type="compositionally biased region" description="Polar residues" evidence="1">
    <location>
        <begin position="33"/>
        <end position="54"/>
    </location>
</feature>
<evidence type="ECO:0000313" key="2">
    <source>
        <dbReference type="EMBL" id="GEN05520.1"/>
    </source>
</evidence>
<feature type="region of interest" description="Disordered" evidence="1">
    <location>
        <begin position="1"/>
        <end position="68"/>
    </location>
</feature>
<name>A0A511SUD3_MYXFU</name>